<reference evidence="2 3" key="1">
    <citation type="submission" date="2018-06" db="EMBL/GenBank/DDBJ databases">
        <authorList>
            <consortium name="Pathogen Informatics"/>
            <person name="Doyle S."/>
        </authorList>
    </citation>
    <scope>NUCLEOTIDE SEQUENCE [LARGE SCALE GENOMIC DNA]</scope>
    <source>
        <strain evidence="2 3">NCTC12157</strain>
    </source>
</reference>
<evidence type="ECO:0000256" key="1">
    <source>
        <dbReference type="SAM" id="Phobius"/>
    </source>
</evidence>
<keyword evidence="1" id="KW-0472">Membrane</keyword>
<gene>
    <name evidence="2" type="primary">rutG_3</name>
    <name evidence="2" type="ORF">NCTC12157_01674</name>
</gene>
<organism evidence="2 3">
    <name type="scientific">Ewingella americana</name>
    <dbReference type="NCBI Taxonomy" id="41202"/>
    <lineage>
        <taxon>Bacteria</taxon>
        <taxon>Pseudomonadati</taxon>
        <taxon>Pseudomonadota</taxon>
        <taxon>Gammaproteobacteria</taxon>
        <taxon>Enterobacterales</taxon>
        <taxon>Yersiniaceae</taxon>
        <taxon>Ewingella</taxon>
    </lineage>
</organism>
<evidence type="ECO:0000313" key="3">
    <source>
        <dbReference type="Proteomes" id="UP000254304"/>
    </source>
</evidence>
<feature type="transmembrane region" description="Helical" evidence="1">
    <location>
        <begin position="36"/>
        <end position="56"/>
    </location>
</feature>
<proteinExistence type="predicted"/>
<dbReference type="EMBL" id="UGGO01000001">
    <property type="protein sequence ID" value="STQ43972.1"/>
    <property type="molecule type" value="Genomic_DNA"/>
</dbReference>
<keyword evidence="1" id="KW-1133">Transmembrane helix</keyword>
<sequence length="62" mass="6827">MANSWFPKWRLRQGNLDGAIVAPDERLPLGQTMVMGLQHTVAMFGATVLMPLLMALTPTSPF</sequence>
<evidence type="ECO:0000313" key="2">
    <source>
        <dbReference type="EMBL" id="STQ43972.1"/>
    </source>
</evidence>
<dbReference type="Proteomes" id="UP000254304">
    <property type="component" value="Unassembled WGS sequence"/>
</dbReference>
<dbReference type="AlphaFoldDB" id="A0A377NBG3"/>
<accession>A0A377NBG3</accession>
<keyword evidence="1" id="KW-0812">Transmembrane</keyword>
<name>A0A377NBG3_9GAMM</name>
<protein>
    <submittedName>
        <fullName evidence="2">Pyrimidine permease RutG</fullName>
    </submittedName>
</protein>